<keyword evidence="1" id="KW-0812">Transmembrane</keyword>
<evidence type="ECO:0000256" key="1">
    <source>
        <dbReference type="SAM" id="Phobius"/>
    </source>
</evidence>
<keyword evidence="1" id="KW-1133">Transmembrane helix</keyword>
<sequence>MPVKPFSVQRFILYIACIGFGAVALYGNSIYNPTYNNSLLIVLVSFYFFFSAANSFTTLIGINKKVNTLEENIRDNEIRELIKEDVHKMVQDVKPKLSNTVSNQETEVEKFHKEYINAESSWKEKSLRDRSPFENYHSTLYQLRKNKKYITFINIFFNLVLGFSLINSLNSFIYFIVVALFSIFYLPILLRRKRLRKVETTLYQEITPIELKEFDDMINKGY</sequence>
<gene>
    <name evidence="2" type="ORF">EM808_28195</name>
</gene>
<reference evidence="2 3" key="1">
    <citation type="submission" date="2019-01" db="EMBL/GenBank/DDBJ databases">
        <title>Bacillus sp. M5HDSG1-1, whole genome shotgun sequence.</title>
        <authorList>
            <person name="Tuo L."/>
        </authorList>
    </citation>
    <scope>NUCLEOTIDE SEQUENCE [LARGE SCALE GENOMIC DNA]</scope>
    <source>
        <strain evidence="2 3">M5HDSG1-1</strain>
    </source>
</reference>
<feature type="transmembrane region" description="Helical" evidence="1">
    <location>
        <begin position="37"/>
        <end position="62"/>
    </location>
</feature>
<evidence type="ECO:0000313" key="3">
    <source>
        <dbReference type="Proteomes" id="UP000288024"/>
    </source>
</evidence>
<keyword evidence="1" id="KW-0472">Membrane</keyword>
<feature type="transmembrane region" description="Helical" evidence="1">
    <location>
        <begin position="149"/>
        <end position="166"/>
    </location>
</feature>
<comment type="caution">
    <text evidence="2">The sequence shown here is derived from an EMBL/GenBank/DDBJ whole genome shotgun (WGS) entry which is preliminary data.</text>
</comment>
<name>A0A3S3SFW1_9BACI</name>
<feature type="transmembrane region" description="Helical" evidence="1">
    <location>
        <begin position="172"/>
        <end position="190"/>
    </location>
</feature>
<feature type="transmembrane region" description="Helical" evidence="1">
    <location>
        <begin position="12"/>
        <end position="31"/>
    </location>
</feature>
<organism evidence="2 3">
    <name type="scientific">Niallia taxi</name>
    <dbReference type="NCBI Taxonomy" id="2499688"/>
    <lineage>
        <taxon>Bacteria</taxon>
        <taxon>Bacillati</taxon>
        <taxon>Bacillota</taxon>
        <taxon>Bacilli</taxon>
        <taxon>Bacillales</taxon>
        <taxon>Bacillaceae</taxon>
        <taxon>Niallia</taxon>
    </lineage>
</organism>
<dbReference type="AlphaFoldDB" id="A0A3S3SFW1"/>
<proteinExistence type="predicted"/>
<protein>
    <submittedName>
        <fullName evidence="2">Uncharacterized protein</fullName>
    </submittedName>
</protein>
<dbReference type="GeneID" id="87620417"/>
<dbReference type="Proteomes" id="UP000288024">
    <property type="component" value="Unassembled WGS sequence"/>
</dbReference>
<accession>A0A3S3SFW1</accession>
<evidence type="ECO:0000313" key="2">
    <source>
        <dbReference type="EMBL" id="RVT56192.1"/>
    </source>
</evidence>
<dbReference type="EMBL" id="RZTZ01000040">
    <property type="protein sequence ID" value="RVT56192.1"/>
    <property type="molecule type" value="Genomic_DNA"/>
</dbReference>
<dbReference type="RefSeq" id="WP_127743106.1">
    <property type="nucleotide sequence ID" value="NZ_CAJCKN010000062.1"/>
</dbReference>
<keyword evidence="3" id="KW-1185">Reference proteome</keyword>